<reference evidence="9" key="1">
    <citation type="journal article" date="2014" name="Front. Microbiol.">
        <title>High frequency of phylogenetically diverse reductive dehalogenase-homologous genes in deep subseafloor sedimentary metagenomes.</title>
        <authorList>
            <person name="Kawai M."/>
            <person name="Futagami T."/>
            <person name="Toyoda A."/>
            <person name="Takaki Y."/>
            <person name="Nishi S."/>
            <person name="Hori S."/>
            <person name="Arai W."/>
            <person name="Tsubouchi T."/>
            <person name="Morono Y."/>
            <person name="Uchiyama I."/>
            <person name="Ito T."/>
            <person name="Fujiyama A."/>
            <person name="Inagaki F."/>
            <person name="Takami H."/>
        </authorList>
    </citation>
    <scope>NUCLEOTIDE SEQUENCE</scope>
    <source>
        <strain evidence="9">Expedition CK06-06</strain>
    </source>
</reference>
<dbReference type="GO" id="GO:0005886">
    <property type="term" value="C:plasma membrane"/>
    <property type="evidence" value="ECO:0007669"/>
    <property type="project" value="UniProtKB-SubCell"/>
</dbReference>
<keyword evidence="2" id="KW-0813">Transport</keyword>
<evidence type="ECO:0008006" key="10">
    <source>
        <dbReference type="Google" id="ProtNLM"/>
    </source>
</evidence>
<feature type="transmembrane region" description="Helical" evidence="8">
    <location>
        <begin position="106"/>
        <end position="125"/>
    </location>
</feature>
<dbReference type="PANTHER" id="PTHR32196:SF21">
    <property type="entry name" value="ABC TRANSPORTER PERMEASE PROTEIN YPHD-RELATED"/>
    <property type="match status" value="1"/>
</dbReference>
<keyword evidence="6 8" id="KW-1133">Transmembrane helix</keyword>
<evidence type="ECO:0000256" key="1">
    <source>
        <dbReference type="ARBA" id="ARBA00004651"/>
    </source>
</evidence>
<evidence type="ECO:0000256" key="4">
    <source>
        <dbReference type="ARBA" id="ARBA00022519"/>
    </source>
</evidence>
<dbReference type="GO" id="GO:0022857">
    <property type="term" value="F:transmembrane transporter activity"/>
    <property type="evidence" value="ECO:0007669"/>
    <property type="project" value="InterPro"/>
</dbReference>
<comment type="subcellular location">
    <subcellularLocation>
        <location evidence="1">Cell membrane</location>
        <topology evidence="1">Multi-pass membrane protein</topology>
    </subcellularLocation>
</comment>
<feature type="non-terminal residue" evidence="9">
    <location>
        <position position="1"/>
    </location>
</feature>
<name>X1PGN8_9ZZZZ</name>
<keyword evidence="4" id="KW-0997">Cell inner membrane</keyword>
<evidence type="ECO:0000256" key="3">
    <source>
        <dbReference type="ARBA" id="ARBA00022475"/>
    </source>
</evidence>
<proteinExistence type="predicted"/>
<organism evidence="9">
    <name type="scientific">marine sediment metagenome</name>
    <dbReference type="NCBI Taxonomy" id="412755"/>
    <lineage>
        <taxon>unclassified sequences</taxon>
        <taxon>metagenomes</taxon>
        <taxon>ecological metagenomes</taxon>
    </lineage>
</organism>
<dbReference type="PANTHER" id="PTHR32196">
    <property type="entry name" value="ABC TRANSPORTER PERMEASE PROTEIN YPHD-RELATED-RELATED"/>
    <property type="match status" value="1"/>
</dbReference>
<evidence type="ECO:0000256" key="7">
    <source>
        <dbReference type="ARBA" id="ARBA00023136"/>
    </source>
</evidence>
<protein>
    <recommendedName>
        <fullName evidence="10">Ribose ABC transporter permease</fullName>
    </recommendedName>
</protein>
<keyword evidence="5 8" id="KW-0812">Transmembrane</keyword>
<dbReference type="AlphaFoldDB" id="X1PGN8"/>
<evidence type="ECO:0000256" key="6">
    <source>
        <dbReference type="ARBA" id="ARBA00022989"/>
    </source>
</evidence>
<dbReference type="EMBL" id="BARV01023564">
    <property type="protein sequence ID" value="GAI38195.1"/>
    <property type="molecule type" value="Genomic_DNA"/>
</dbReference>
<evidence type="ECO:0000256" key="8">
    <source>
        <dbReference type="SAM" id="Phobius"/>
    </source>
</evidence>
<dbReference type="Pfam" id="PF02653">
    <property type="entry name" value="BPD_transp_2"/>
    <property type="match status" value="1"/>
</dbReference>
<sequence>FGLYVYAIGGNEETTRLAGINTNLVKVTVYIISGFTAAFAGIITAARLWSAQPNVATGFELDAIAATLLGGTSLFGGIGGVSGTIIGAFIIGILNNGLNLLEVSSYFQKIIKGIVFILSVVLDLYTKRHQRIL</sequence>
<evidence type="ECO:0000256" key="5">
    <source>
        <dbReference type="ARBA" id="ARBA00022692"/>
    </source>
</evidence>
<feature type="transmembrane region" description="Helical" evidence="8">
    <location>
        <begin position="27"/>
        <end position="49"/>
    </location>
</feature>
<keyword evidence="3" id="KW-1003">Cell membrane</keyword>
<dbReference type="CDD" id="cd06579">
    <property type="entry name" value="TM_PBP1_transp_AraH_like"/>
    <property type="match status" value="1"/>
</dbReference>
<evidence type="ECO:0000313" key="9">
    <source>
        <dbReference type="EMBL" id="GAI38195.1"/>
    </source>
</evidence>
<keyword evidence="7 8" id="KW-0472">Membrane</keyword>
<comment type="caution">
    <text evidence="9">The sequence shown here is derived from an EMBL/GenBank/DDBJ whole genome shotgun (WGS) entry which is preliminary data.</text>
</comment>
<gene>
    <name evidence="9" type="ORF">S06H3_38636</name>
</gene>
<evidence type="ECO:0000256" key="2">
    <source>
        <dbReference type="ARBA" id="ARBA00022448"/>
    </source>
</evidence>
<accession>X1PGN8</accession>
<dbReference type="InterPro" id="IPR001851">
    <property type="entry name" value="ABC_transp_permease"/>
</dbReference>
<feature type="transmembrane region" description="Helical" evidence="8">
    <location>
        <begin position="61"/>
        <end position="94"/>
    </location>
</feature>